<evidence type="ECO:0000256" key="3">
    <source>
        <dbReference type="ARBA" id="ARBA00022676"/>
    </source>
</evidence>
<keyword evidence="5 8" id="KW-0812">Transmembrane</keyword>
<evidence type="ECO:0000256" key="6">
    <source>
        <dbReference type="ARBA" id="ARBA00022989"/>
    </source>
</evidence>
<feature type="domain" description="Glycosyltransferase RgtA/B/C/D-like" evidence="9">
    <location>
        <begin position="78"/>
        <end position="213"/>
    </location>
</feature>
<evidence type="ECO:0000256" key="7">
    <source>
        <dbReference type="ARBA" id="ARBA00023136"/>
    </source>
</evidence>
<comment type="subcellular location">
    <subcellularLocation>
        <location evidence="1">Cell membrane</location>
        <topology evidence="1">Multi-pass membrane protein</topology>
    </subcellularLocation>
</comment>
<dbReference type="GO" id="GO:0009103">
    <property type="term" value="P:lipopolysaccharide biosynthetic process"/>
    <property type="evidence" value="ECO:0007669"/>
    <property type="project" value="UniProtKB-ARBA"/>
</dbReference>
<dbReference type="InterPro" id="IPR050297">
    <property type="entry name" value="LipidA_mod_glycosyltrf_83"/>
</dbReference>
<sequence>MKKLIEKINLVFFGLMVPAVILRLFNLGYSDYQGDEIKALYLPGDGQNFFSYLLDQRKGPVQFIITYLLKFINPDYTNQLLIRLPFSLAGILSVFFFYKLVRAHFGKRVALISALLLGSNGFFVAFSRIVQYQSFVVLFMILALYMLTLAVKRPNYKHKGVIWAFVFWALGILSHYDAVFILPFVVYLMSVWLKRNFKSDPKALKTLIISLAISGAMLLAFYIPFVLSISESTLSYWSGRISGDVSAKISSSKYLFSVYQPIYVVHFYILASLLGFAFLYYKAYGAKLPKKIKFKSAASYLALFAWFFIPFAFMEGLVYIPGTHIYAYILPVMIIIGIGLDGMLDFLLEKLPGTVFAWGFQVILFLIFMFIFAQSYAVFVDNSKEYPWEEERFLAWTFPEPTPVYHLSLFGFPYFRDWEGISAFVKQYPEITSYSTNERKSIVRYFVPLEKDTNKAGFYIHIRNPQTFTETASSEKSQYWMEKYDPIFTLTKSSQDYVRMYIMEPGTLKEINEKGY</sequence>
<dbReference type="AlphaFoldDB" id="A0A0G0Y298"/>
<comment type="caution">
    <text evidence="10">The sequence shown here is derived from an EMBL/GenBank/DDBJ whole genome shotgun (WGS) entry which is preliminary data.</text>
</comment>
<feature type="transmembrane region" description="Helical" evidence="8">
    <location>
        <begin position="207"/>
        <end position="227"/>
    </location>
</feature>
<accession>A0A0G0Y298</accession>
<dbReference type="InterPro" id="IPR038731">
    <property type="entry name" value="RgtA/B/C-like"/>
</dbReference>
<dbReference type="Proteomes" id="UP000033947">
    <property type="component" value="Unassembled WGS sequence"/>
</dbReference>
<feature type="transmembrane region" description="Helical" evidence="8">
    <location>
        <begin position="325"/>
        <end position="344"/>
    </location>
</feature>
<feature type="transmembrane region" description="Helical" evidence="8">
    <location>
        <begin position="163"/>
        <end position="187"/>
    </location>
</feature>
<keyword evidence="7 8" id="KW-0472">Membrane</keyword>
<evidence type="ECO:0000256" key="5">
    <source>
        <dbReference type="ARBA" id="ARBA00022692"/>
    </source>
</evidence>
<dbReference type="PANTHER" id="PTHR33908:SF11">
    <property type="entry name" value="MEMBRANE PROTEIN"/>
    <property type="match status" value="1"/>
</dbReference>
<feature type="transmembrane region" description="Helical" evidence="8">
    <location>
        <begin position="132"/>
        <end position="151"/>
    </location>
</feature>
<evidence type="ECO:0000313" key="10">
    <source>
        <dbReference type="EMBL" id="KKS03581.1"/>
    </source>
</evidence>
<evidence type="ECO:0000259" key="9">
    <source>
        <dbReference type="Pfam" id="PF13231"/>
    </source>
</evidence>
<dbReference type="GO" id="GO:0016763">
    <property type="term" value="F:pentosyltransferase activity"/>
    <property type="evidence" value="ECO:0007669"/>
    <property type="project" value="TreeGrafter"/>
</dbReference>
<name>A0A0G0Y298_UNCKA</name>
<reference evidence="10 11" key="1">
    <citation type="journal article" date="2015" name="Nature">
        <title>rRNA introns, odd ribosomes, and small enigmatic genomes across a large radiation of phyla.</title>
        <authorList>
            <person name="Brown C.T."/>
            <person name="Hug L.A."/>
            <person name="Thomas B.C."/>
            <person name="Sharon I."/>
            <person name="Castelle C.J."/>
            <person name="Singh A."/>
            <person name="Wilkins M.J."/>
            <person name="Williams K.H."/>
            <person name="Banfield J.F."/>
        </authorList>
    </citation>
    <scope>NUCLEOTIDE SEQUENCE [LARGE SCALE GENOMIC DNA]</scope>
</reference>
<dbReference type="PANTHER" id="PTHR33908">
    <property type="entry name" value="MANNOSYLTRANSFERASE YKCB-RELATED"/>
    <property type="match status" value="1"/>
</dbReference>
<keyword evidence="4 10" id="KW-0808">Transferase</keyword>
<organism evidence="10 11">
    <name type="scientific">candidate division WWE3 bacterium GW2011_GWC2_41_23</name>
    <dbReference type="NCBI Taxonomy" id="1619123"/>
    <lineage>
        <taxon>Bacteria</taxon>
        <taxon>Katanobacteria</taxon>
    </lineage>
</organism>
<keyword evidence="6 8" id="KW-1133">Transmembrane helix</keyword>
<dbReference type="Pfam" id="PF13231">
    <property type="entry name" value="PMT_2"/>
    <property type="match status" value="1"/>
</dbReference>
<protein>
    <submittedName>
        <fullName evidence="10">Glycosyl transferase family 39</fullName>
    </submittedName>
</protein>
<feature type="transmembrane region" description="Helical" evidence="8">
    <location>
        <begin position="262"/>
        <end position="281"/>
    </location>
</feature>
<evidence type="ECO:0000313" key="11">
    <source>
        <dbReference type="Proteomes" id="UP000033947"/>
    </source>
</evidence>
<feature type="transmembrane region" description="Helical" evidence="8">
    <location>
        <begin position="7"/>
        <end position="25"/>
    </location>
</feature>
<proteinExistence type="predicted"/>
<evidence type="ECO:0000256" key="2">
    <source>
        <dbReference type="ARBA" id="ARBA00022475"/>
    </source>
</evidence>
<feature type="transmembrane region" description="Helical" evidence="8">
    <location>
        <begin position="301"/>
        <end position="320"/>
    </location>
</feature>
<evidence type="ECO:0000256" key="8">
    <source>
        <dbReference type="SAM" id="Phobius"/>
    </source>
</evidence>
<dbReference type="EMBL" id="LCBB01000001">
    <property type="protein sequence ID" value="KKS03581.1"/>
    <property type="molecule type" value="Genomic_DNA"/>
</dbReference>
<evidence type="ECO:0000256" key="4">
    <source>
        <dbReference type="ARBA" id="ARBA00022679"/>
    </source>
</evidence>
<feature type="transmembrane region" description="Helical" evidence="8">
    <location>
        <begin position="109"/>
        <end position="126"/>
    </location>
</feature>
<keyword evidence="2" id="KW-1003">Cell membrane</keyword>
<gene>
    <name evidence="10" type="ORF">UU55_C0001G0042</name>
</gene>
<feature type="transmembrane region" description="Helical" evidence="8">
    <location>
        <begin position="356"/>
        <end position="379"/>
    </location>
</feature>
<feature type="transmembrane region" description="Helical" evidence="8">
    <location>
        <begin position="80"/>
        <end position="97"/>
    </location>
</feature>
<dbReference type="GO" id="GO:0005886">
    <property type="term" value="C:plasma membrane"/>
    <property type="evidence" value="ECO:0007669"/>
    <property type="project" value="UniProtKB-SubCell"/>
</dbReference>
<evidence type="ECO:0000256" key="1">
    <source>
        <dbReference type="ARBA" id="ARBA00004651"/>
    </source>
</evidence>
<keyword evidence="3" id="KW-0328">Glycosyltransferase</keyword>